<evidence type="ECO:0000313" key="4">
    <source>
        <dbReference type="Proteomes" id="UP000075374"/>
    </source>
</evidence>
<dbReference type="SUPFAM" id="SSF53067">
    <property type="entry name" value="Actin-like ATPase domain"/>
    <property type="match status" value="2"/>
</dbReference>
<keyword evidence="4" id="KW-1185">Reference proteome</keyword>
<dbReference type="Pfam" id="PF17989">
    <property type="entry name" value="ALP_N"/>
    <property type="match status" value="1"/>
</dbReference>
<dbReference type="Proteomes" id="UP000075374">
    <property type="component" value="Unassembled WGS sequence"/>
</dbReference>
<evidence type="ECO:0000313" key="3">
    <source>
        <dbReference type="EMBL" id="KYH29664.1"/>
    </source>
</evidence>
<dbReference type="RefSeq" id="WP_061857794.1">
    <property type="nucleotide sequence ID" value="NZ_LTBB01000003.1"/>
</dbReference>
<dbReference type="CDD" id="cd24025">
    <property type="entry name" value="ASKHA_NBD_ParM_pCBH-like"/>
    <property type="match status" value="1"/>
</dbReference>
<protein>
    <submittedName>
        <fullName evidence="3">Uncharacterized protein</fullName>
    </submittedName>
</protein>
<dbReference type="InterPro" id="IPR049067">
    <property type="entry name" value="MreB-like_C"/>
</dbReference>
<feature type="domain" description="Actin-like protein N-terminal" evidence="1">
    <location>
        <begin position="19"/>
        <end position="179"/>
    </location>
</feature>
<feature type="domain" description="Actin homologue MreB-like C-terminal" evidence="2">
    <location>
        <begin position="205"/>
        <end position="321"/>
    </location>
</feature>
<evidence type="ECO:0000259" key="1">
    <source>
        <dbReference type="Pfam" id="PF17989"/>
    </source>
</evidence>
<accession>A0A151APU2</accession>
<name>A0A151APU2_9CLOT</name>
<dbReference type="InterPro" id="IPR040607">
    <property type="entry name" value="ALP_N"/>
</dbReference>
<reference evidence="3 4" key="1">
    <citation type="submission" date="2016-02" db="EMBL/GenBank/DDBJ databases">
        <title>Genome sequence of Clostridium colicanis DSM 13634.</title>
        <authorList>
            <person name="Poehlein A."/>
            <person name="Daniel R."/>
        </authorList>
    </citation>
    <scope>NUCLEOTIDE SEQUENCE [LARGE SCALE GENOMIC DNA]</scope>
    <source>
        <strain evidence="3 4">DSM 13634</strain>
    </source>
</reference>
<evidence type="ECO:0000259" key="2">
    <source>
        <dbReference type="Pfam" id="PF21522"/>
    </source>
</evidence>
<proteinExistence type="predicted"/>
<organism evidence="3 4">
    <name type="scientific">Clostridium colicanis DSM 13634</name>
    <dbReference type="NCBI Taxonomy" id="1121305"/>
    <lineage>
        <taxon>Bacteria</taxon>
        <taxon>Bacillati</taxon>
        <taxon>Bacillota</taxon>
        <taxon>Clostridia</taxon>
        <taxon>Eubacteriales</taxon>
        <taxon>Clostridiaceae</taxon>
        <taxon>Clostridium</taxon>
    </lineage>
</organism>
<dbReference type="AlphaFoldDB" id="A0A151APU2"/>
<dbReference type="Pfam" id="PF21522">
    <property type="entry name" value="MreB-like_C"/>
    <property type="match status" value="1"/>
</dbReference>
<gene>
    <name evidence="3" type="ORF">CLCOL_08950</name>
</gene>
<dbReference type="STRING" id="1121305.CLCOL_08950"/>
<dbReference type="EMBL" id="LTBB01000003">
    <property type="protein sequence ID" value="KYH29664.1"/>
    <property type="molecule type" value="Genomic_DNA"/>
</dbReference>
<comment type="caution">
    <text evidence="3">The sequence shown here is derived from an EMBL/GenBank/DDBJ whole genome shotgun (WGS) entry which is preliminary data.</text>
</comment>
<dbReference type="PATRIC" id="fig|1121305.3.peg.911"/>
<dbReference type="InterPro" id="IPR043129">
    <property type="entry name" value="ATPase_NBD"/>
</dbReference>
<sequence>MSKNNSGNNIVDSFSVQVIDDGYADTKSRSEDSGMFITPSYVTAWRPSYNKDNDLKEDPNNPLNRIEVEVNGTRYLVGEAAIRQDRNIQWNGASDKHNDNSFDILLKTHLSLMAKKPISRVKLVMGLPVKATLDKERIDKMRAKVIRQHNLGIRLQGQKEFENKIIKVEDLIIKAQPHGTLCDLILDGNGNISNKDLARKVNAISDIGGKTHNLYLVDALEPLSDFCDTKNSGMYTAYMWIKDYIEQELHMTVSDGQIQFIVASGQIKGYDLTPVIQKAYRSLARKIILEIETVWENAFPFIDNIIFTGGGAAVLKPFLEEEFKNAMFLSRTQNPSGLFKQGIRKWKRRAV</sequence>
<dbReference type="Gene3D" id="3.30.420.40">
    <property type="match status" value="2"/>
</dbReference>